<protein>
    <submittedName>
        <fullName evidence="3">Glycosyltransferase family 2 protein</fullName>
    </submittedName>
</protein>
<sequence>MPNDSVIISILLPVYNGDATLQATLESLLTQSYNHFEVLIGIDGSTDGSKAIAEAFKDTRIKIFEHPENLGLANNINFLIAQAHPNSQFFAMAEQDDVYVTERLQWQLEVLQQQPEIGVVSGIAEFVSAHNRVKFPGLLVRGQQFSQGEALFRFLYTHQLKVVNTCMMFRREVHEQCNLQFRATYGNFNVDWAYVLRFALVSKVYGLSKVLVQMNRRHDQASVTQNKWAQFKASRQLLKDFRDEFSNLITKHDYKAALKMHRKIELGHRSKLGIVVYSLYYFLLYFDVYFLKYLAYRFQKHLKIYIPKK</sequence>
<dbReference type="Pfam" id="PF00535">
    <property type="entry name" value="Glycos_transf_2"/>
    <property type="match status" value="1"/>
</dbReference>
<dbReference type="RefSeq" id="WP_387960665.1">
    <property type="nucleotide sequence ID" value="NZ_JBHSGP010000005.1"/>
</dbReference>
<comment type="caution">
    <text evidence="3">The sequence shown here is derived from an EMBL/GenBank/DDBJ whole genome shotgun (WGS) entry which is preliminary data.</text>
</comment>
<gene>
    <name evidence="3" type="ORF">ACFO5O_02580</name>
</gene>
<name>A0ABV9MYW1_9FLAO</name>
<dbReference type="InterPro" id="IPR001173">
    <property type="entry name" value="Glyco_trans_2-like"/>
</dbReference>
<evidence type="ECO:0000313" key="4">
    <source>
        <dbReference type="Proteomes" id="UP001595953"/>
    </source>
</evidence>
<evidence type="ECO:0000259" key="2">
    <source>
        <dbReference type="Pfam" id="PF00535"/>
    </source>
</evidence>
<dbReference type="SUPFAM" id="SSF53448">
    <property type="entry name" value="Nucleotide-diphospho-sugar transferases"/>
    <property type="match status" value="1"/>
</dbReference>
<accession>A0ABV9MYW1</accession>
<dbReference type="InterPro" id="IPR029044">
    <property type="entry name" value="Nucleotide-diphossugar_trans"/>
</dbReference>
<keyword evidence="1" id="KW-0812">Transmembrane</keyword>
<feature type="transmembrane region" description="Helical" evidence="1">
    <location>
        <begin position="272"/>
        <end position="291"/>
    </location>
</feature>
<dbReference type="Proteomes" id="UP001595953">
    <property type="component" value="Unassembled WGS sequence"/>
</dbReference>
<dbReference type="EMBL" id="JBHSGP010000005">
    <property type="protein sequence ID" value="MFC4721192.1"/>
    <property type="molecule type" value="Genomic_DNA"/>
</dbReference>
<organism evidence="3 4">
    <name type="scientific">Geojedonia litorea</name>
    <dbReference type="NCBI Taxonomy" id="1268269"/>
    <lineage>
        <taxon>Bacteria</taxon>
        <taxon>Pseudomonadati</taxon>
        <taxon>Bacteroidota</taxon>
        <taxon>Flavobacteriia</taxon>
        <taxon>Flavobacteriales</taxon>
        <taxon>Flavobacteriaceae</taxon>
        <taxon>Geojedonia</taxon>
    </lineage>
</organism>
<evidence type="ECO:0000313" key="3">
    <source>
        <dbReference type="EMBL" id="MFC4721192.1"/>
    </source>
</evidence>
<reference evidence="4" key="1">
    <citation type="journal article" date="2019" name="Int. J. Syst. Evol. Microbiol.">
        <title>The Global Catalogue of Microorganisms (GCM) 10K type strain sequencing project: providing services to taxonomists for standard genome sequencing and annotation.</title>
        <authorList>
            <consortium name="The Broad Institute Genomics Platform"/>
            <consortium name="The Broad Institute Genome Sequencing Center for Infectious Disease"/>
            <person name="Wu L."/>
            <person name="Ma J."/>
        </authorList>
    </citation>
    <scope>NUCLEOTIDE SEQUENCE [LARGE SCALE GENOMIC DNA]</scope>
    <source>
        <strain evidence="4">CCUG 63682</strain>
    </source>
</reference>
<keyword evidence="4" id="KW-1185">Reference proteome</keyword>
<dbReference type="PANTHER" id="PTHR43685:SF2">
    <property type="entry name" value="GLYCOSYLTRANSFERASE 2-LIKE DOMAIN-CONTAINING PROTEIN"/>
    <property type="match status" value="1"/>
</dbReference>
<dbReference type="PANTHER" id="PTHR43685">
    <property type="entry name" value="GLYCOSYLTRANSFERASE"/>
    <property type="match status" value="1"/>
</dbReference>
<feature type="domain" description="Glycosyltransferase 2-like" evidence="2">
    <location>
        <begin position="9"/>
        <end position="176"/>
    </location>
</feature>
<dbReference type="Gene3D" id="3.90.550.10">
    <property type="entry name" value="Spore Coat Polysaccharide Biosynthesis Protein SpsA, Chain A"/>
    <property type="match status" value="1"/>
</dbReference>
<keyword evidence="1" id="KW-0472">Membrane</keyword>
<dbReference type="InterPro" id="IPR050834">
    <property type="entry name" value="Glycosyltransf_2"/>
</dbReference>
<proteinExistence type="predicted"/>
<evidence type="ECO:0000256" key="1">
    <source>
        <dbReference type="SAM" id="Phobius"/>
    </source>
</evidence>
<keyword evidence="1" id="KW-1133">Transmembrane helix</keyword>